<accession>A0A1S7UBI5</accession>
<dbReference type="GO" id="GO:0006749">
    <property type="term" value="P:glutathione metabolic process"/>
    <property type="evidence" value="ECO:0007669"/>
    <property type="project" value="TreeGrafter"/>
</dbReference>
<dbReference type="AlphaFoldDB" id="A0A1S7UBI5"/>
<dbReference type="InterPro" id="IPR003692">
    <property type="entry name" value="Hydantoinase_B"/>
</dbReference>
<evidence type="ECO:0000313" key="4">
    <source>
        <dbReference type="Proteomes" id="UP000192140"/>
    </source>
</evidence>
<dbReference type="Proteomes" id="UP000192140">
    <property type="component" value="Unassembled WGS sequence"/>
</dbReference>
<comment type="caution">
    <text evidence="3">The sequence shown here is derived from an EMBL/GenBank/DDBJ whole genome shotgun (WGS) entry which is preliminary data.</text>
</comment>
<evidence type="ECO:0000259" key="2">
    <source>
        <dbReference type="Pfam" id="PF02538"/>
    </source>
</evidence>
<dbReference type="GO" id="GO:0005829">
    <property type="term" value="C:cytosol"/>
    <property type="evidence" value="ECO:0007669"/>
    <property type="project" value="TreeGrafter"/>
</dbReference>
<feature type="region of interest" description="Disordered" evidence="1">
    <location>
        <begin position="559"/>
        <end position="581"/>
    </location>
</feature>
<evidence type="ECO:0000313" key="3">
    <source>
        <dbReference type="EMBL" id="CVI64247.1"/>
    </source>
</evidence>
<keyword evidence="4" id="KW-1185">Reference proteome</keyword>
<reference evidence="3" key="1">
    <citation type="submission" date="2016-01" db="EMBL/GenBank/DDBJ databases">
        <authorList>
            <person name="Regsiter A."/>
            <person name="william w."/>
        </authorList>
    </citation>
    <scope>NUCLEOTIDE SEQUENCE</scope>
    <source>
        <strain evidence="3">NCPPB 1641</strain>
    </source>
</reference>
<dbReference type="RefSeq" id="WP_348557424.1">
    <property type="nucleotide sequence ID" value="NZ_LT009778.1"/>
</dbReference>
<evidence type="ECO:0000256" key="1">
    <source>
        <dbReference type="SAM" id="MobiDB-lite"/>
    </source>
</evidence>
<dbReference type="Pfam" id="PF02538">
    <property type="entry name" value="Hydantoinase_B"/>
    <property type="match status" value="1"/>
</dbReference>
<gene>
    <name evidence="3" type="ORF">AGR7A_pTi0024</name>
</gene>
<feature type="compositionally biased region" description="Gly residues" evidence="1">
    <location>
        <begin position="488"/>
        <end position="498"/>
    </location>
</feature>
<dbReference type="InterPro" id="IPR045079">
    <property type="entry name" value="Oxoprolinase-like"/>
</dbReference>
<protein>
    <submittedName>
        <fullName evidence="3">N-methylhydantoinase B/acetone carboxylase, alpha subunit</fullName>
    </submittedName>
</protein>
<name>A0A1S7UBI5_9HYPH</name>
<feature type="domain" description="Hydantoinase B/oxoprolinase" evidence="2">
    <location>
        <begin position="17"/>
        <end position="540"/>
    </location>
</feature>
<dbReference type="PANTHER" id="PTHR11365:SF23">
    <property type="entry name" value="HYPOTHETICAL 5-OXOPROLINASE (EUROFUNG)-RELATED"/>
    <property type="match status" value="1"/>
</dbReference>
<organism evidence="3 4">
    <name type="scientific">Agrobacterium deltaense NCPPB 1641</name>
    <dbReference type="NCBI Taxonomy" id="1183425"/>
    <lineage>
        <taxon>Bacteria</taxon>
        <taxon>Pseudomonadati</taxon>
        <taxon>Pseudomonadota</taxon>
        <taxon>Alphaproteobacteria</taxon>
        <taxon>Hyphomicrobiales</taxon>
        <taxon>Rhizobiaceae</taxon>
        <taxon>Rhizobium/Agrobacterium group</taxon>
        <taxon>Agrobacterium</taxon>
    </lineage>
</organism>
<sequence>MLMTSALHTSVPARKFDAIAMEIFTNRLLSITENMAINMMRASFSTQIKERRDFSVGLFDARGRLLAQGTHIPLHLGSLMGSMQAVLEACPVSEMVEGDAFICNDPYLAGGTHLPDISVVTPIFIEGEVKAFAANIGHHSDVGGAVPGSTSAKSATIFAEGIRIPAMRVVRGGAVDHGLIRLIAANSRLPEERQLDLNVQIAVNLKGGAAARTLFVKMGLDEVDRAIDDVLDYTNRRLRRRISDLKHGRYTFSTQLDDDGNGGDPVPIKVTVTVSDDQLHFDLDGTGPQARGALNVSTSALRATVYYCVKALLDPELMPNSGMFEAITIEAPAGSIANPIHPAACGARSITCQKIAGAVFGAFRGLLPENKIIASGNDVLPSINFSGGRSGSNNLYVCGEALGGGGGARADRDGMDGAHVHVTNSLNIPTEALENEFPLLVEEYGLVEDSGGAGRHRGGLGIARQIRVFQDGTIFSARSDSHKKGAEGALGGLEGGRGTLKRNPGRESQEILPSKVAHVVLQAGDSMRLETPGGGGFGAPSERPTADLARDIRDGVVSESSAVRDYGREKTDEALRSLQSV</sequence>
<proteinExistence type="predicted"/>
<dbReference type="GO" id="GO:0017168">
    <property type="term" value="F:5-oxoprolinase (ATP-hydrolyzing) activity"/>
    <property type="evidence" value="ECO:0007669"/>
    <property type="project" value="TreeGrafter"/>
</dbReference>
<feature type="compositionally biased region" description="Basic and acidic residues" evidence="1">
    <location>
        <begin position="565"/>
        <end position="575"/>
    </location>
</feature>
<dbReference type="PANTHER" id="PTHR11365">
    <property type="entry name" value="5-OXOPROLINASE RELATED"/>
    <property type="match status" value="1"/>
</dbReference>
<feature type="region of interest" description="Disordered" evidence="1">
    <location>
        <begin position="480"/>
        <end position="508"/>
    </location>
</feature>
<dbReference type="EMBL" id="FCNP01000051">
    <property type="protein sequence ID" value="CVI64247.1"/>
    <property type="molecule type" value="Genomic_DNA"/>
</dbReference>